<evidence type="ECO:0000259" key="3">
    <source>
        <dbReference type="Pfam" id="PF22725"/>
    </source>
</evidence>
<dbReference type="SUPFAM" id="SSF55347">
    <property type="entry name" value="Glyceraldehyde-3-phosphate dehydrogenase-like, C-terminal domain"/>
    <property type="match status" value="1"/>
</dbReference>
<dbReference type="InterPro" id="IPR050463">
    <property type="entry name" value="Gfo/Idh/MocA_oxidrdct_glycsds"/>
</dbReference>
<organism evidence="4 5">
    <name type="scientific">Novosphingobium mangrovi</name>
    <name type="common">ex Hu et al. 2023</name>
    <dbReference type="NCBI Taxonomy" id="2930094"/>
    <lineage>
        <taxon>Bacteria</taxon>
        <taxon>Pseudomonadati</taxon>
        <taxon>Pseudomonadota</taxon>
        <taxon>Alphaproteobacteria</taxon>
        <taxon>Sphingomonadales</taxon>
        <taxon>Sphingomonadaceae</taxon>
        <taxon>Novosphingobium</taxon>
    </lineage>
</organism>
<gene>
    <name evidence="4" type="ORF">MTR65_13090</name>
</gene>
<keyword evidence="5" id="KW-1185">Reference proteome</keyword>
<feature type="domain" description="Gfo/Idh/MocA-like oxidoreductase N-terminal" evidence="2">
    <location>
        <begin position="3"/>
        <end position="117"/>
    </location>
</feature>
<keyword evidence="1" id="KW-0560">Oxidoreductase</keyword>
<dbReference type="Pfam" id="PF22725">
    <property type="entry name" value="GFO_IDH_MocA_C3"/>
    <property type="match status" value="1"/>
</dbReference>
<dbReference type="RefSeq" id="WP_243800899.1">
    <property type="nucleotide sequence ID" value="NZ_JALHAT010000024.1"/>
</dbReference>
<accession>A0ABT0AEK1</accession>
<dbReference type="InterPro" id="IPR055170">
    <property type="entry name" value="GFO_IDH_MocA-like_dom"/>
</dbReference>
<dbReference type="EMBL" id="JALHAT010000024">
    <property type="protein sequence ID" value="MCJ1961623.1"/>
    <property type="molecule type" value="Genomic_DNA"/>
</dbReference>
<dbReference type="InterPro" id="IPR000683">
    <property type="entry name" value="Gfo/Idh/MocA-like_OxRdtase_N"/>
</dbReference>
<protein>
    <submittedName>
        <fullName evidence="4">Gfo/Idh/MocA family oxidoreductase</fullName>
    </submittedName>
</protein>
<sequence>MTLKVGIVGAAWGGMAHLPAWRAVPGVEVTAICTSREETARAAAQKLGVERAFWDAHAMCRDPDIDIVDLGTRPNFRQPWLETALAHGKHVYNASPHAPGWEGAKAIDAAWQASGAVGVVDAFIEYVPAVRRQIELVHEGYIGTPIGGTCHLNISLFNRASKQFPYNWFARSDAGVSGLRNNGSHALYPLLAMLGPVEEVVADDRQVLSEWVYEDGERVTPETTDTGNALLRFANGPIVQLQAGWAMTMHDGWLLDIYGTHGRLVTRAPTFPSAQDCTLWGLRAQDKPNPHAPTDLSALDIPEAYRVDPDLAIDASFPIPPCFPMALAMQRMVAAIAGKGTAAPDFARALEVERCQEAMSRAQAERRWIALSEVV</sequence>
<evidence type="ECO:0000313" key="5">
    <source>
        <dbReference type="Proteomes" id="UP001162802"/>
    </source>
</evidence>
<comment type="caution">
    <text evidence="4">The sequence shown here is derived from an EMBL/GenBank/DDBJ whole genome shotgun (WGS) entry which is preliminary data.</text>
</comment>
<dbReference type="Proteomes" id="UP001162802">
    <property type="component" value="Unassembled WGS sequence"/>
</dbReference>
<evidence type="ECO:0000256" key="1">
    <source>
        <dbReference type="ARBA" id="ARBA00023002"/>
    </source>
</evidence>
<proteinExistence type="predicted"/>
<dbReference type="PANTHER" id="PTHR43818:SF11">
    <property type="entry name" value="BCDNA.GH03377"/>
    <property type="match status" value="1"/>
</dbReference>
<dbReference type="PANTHER" id="PTHR43818">
    <property type="entry name" value="BCDNA.GH03377"/>
    <property type="match status" value="1"/>
</dbReference>
<dbReference type="SUPFAM" id="SSF51735">
    <property type="entry name" value="NAD(P)-binding Rossmann-fold domains"/>
    <property type="match status" value="1"/>
</dbReference>
<dbReference type="Gene3D" id="3.30.360.10">
    <property type="entry name" value="Dihydrodipicolinate Reductase, domain 2"/>
    <property type="match status" value="1"/>
</dbReference>
<evidence type="ECO:0000313" key="4">
    <source>
        <dbReference type="EMBL" id="MCJ1961623.1"/>
    </source>
</evidence>
<dbReference type="Gene3D" id="3.40.50.720">
    <property type="entry name" value="NAD(P)-binding Rossmann-like Domain"/>
    <property type="match status" value="1"/>
</dbReference>
<evidence type="ECO:0000259" key="2">
    <source>
        <dbReference type="Pfam" id="PF01408"/>
    </source>
</evidence>
<dbReference type="Pfam" id="PF01408">
    <property type="entry name" value="GFO_IDH_MocA"/>
    <property type="match status" value="1"/>
</dbReference>
<dbReference type="InterPro" id="IPR036291">
    <property type="entry name" value="NAD(P)-bd_dom_sf"/>
</dbReference>
<name>A0ABT0AEK1_9SPHN</name>
<reference evidence="4" key="1">
    <citation type="submission" date="2022-03" db="EMBL/GenBank/DDBJ databases">
        <title>Identification of a novel bacterium isolated from mangrove sediments.</title>
        <authorList>
            <person name="Pan X."/>
        </authorList>
    </citation>
    <scope>NUCLEOTIDE SEQUENCE</scope>
    <source>
        <strain evidence="4">B2637</strain>
    </source>
</reference>
<feature type="domain" description="GFO/IDH/MocA-like oxidoreductase" evidence="3">
    <location>
        <begin position="135"/>
        <end position="264"/>
    </location>
</feature>